<dbReference type="PANTHER" id="PTHR13309:SF0">
    <property type="entry name" value="FMR1-INTERACTING PROTEIN NUFIP1"/>
    <property type="match status" value="1"/>
</dbReference>
<evidence type="ECO:0000313" key="4">
    <source>
        <dbReference type="Proteomes" id="UP000001070"/>
    </source>
</evidence>
<dbReference type="InParanoid" id="B4J1T8"/>
<feature type="compositionally biased region" description="Basic and acidic residues" evidence="1">
    <location>
        <begin position="347"/>
        <end position="356"/>
    </location>
</feature>
<dbReference type="OMA" id="WMFWAML"/>
<dbReference type="GO" id="GO:0003723">
    <property type="term" value="F:RNA binding"/>
    <property type="evidence" value="ECO:0007669"/>
    <property type="project" value="InterPro"/>
</dbReference>
<feature type="domain" description="FMR1-interacting protein 1 conserved" evidence="2">
    <location>
        <begin position="90"/>
        <end position="144"/>
    </location>
</feature>
<dbReference type="PhylomeDB" id="B4J1T8"/>
<dbReference type="InterPro" id="IPR039136">
    <property type="entry name" value="NUFIP1-like"/>
</dbReference>
<dbReference type="Proteomes" id="UP000001070">
    <property type="component" value="Unassembled WGS sequence"/>
</dbReference>
<dbReference type="GO" id="GO:0000492">
    <property type="term" value="P:box C/D snoRNP assembly"/>
    <property type="evidence" value="ECO:0007669"/>
    <property type="project" value="TreeGrafter"/>
</dbReference>
<gene>
    <name evidence="3" type="primary">Dgri\GH17195</name>
    <name evidence="3" type="ORF">Dgri_GH17195</name>
</gene>
<dbReference type="HOGENOM" id="CLU_028700_1_0_1"/>
<dbReference type="OrthoDB" id="273070at2759"/>
<feature type="region of interest" description="Disordered" evidence="1">
    <location>
        <begin position="333"/>
        <end position="372"/>
    </location>
</feature>
<dbReference type="Pfam" id="PF10453">
    <property type="entry name" value="NUFIP1"/>
    <property type="match status" value="1"/>
</dbReference>
<organism evidence="4">
    <name type="scientific">Drosophila grimshawi</name>
    <name type="common">Hawaiian fruit fly</name>
    <name type="synonym">Idiomyia grimshawi</name>
    <dbReference type="NCBI Taxonomy" id="7222"/>
    <lineage>
        <taxon>Eukaryota</taxon>
        <taxon>Metazoa</taxon>
        <taxon>Ecdysozoa</taxon>
        <taxon>Arthropoda</taxon>
        <taxon>Hexapoda</taxon>
        <taxon>Insecta</taxon>
        <taxon>Pterygota</taxon>
        <taxon>Neoptera</taxon>
        <taxon>Endopterygota</taxon>
        <taxon>Diptera</taxon>
        <taxon>Brachycera</taxon>
        <taxon>Muscomorpha</taxon>
        <taxon>Ephydroidea</taxon>
        <taxon>Drosophilidae</taxon>
        <taxon>Drosophila</taxon>
        <taxon>Hawaiian Drosophila</taxon>
    </lineage>
</organism>
<evidence type="ECO:0000259" key="2">
    <source>
        <dbReference type="Pfam" id="PF10453"/>
    </source>
</evidence>
<evidence type="ECO:0000256" key="1">
    <source>
        <dbReference type="SAM" id="MobiDB-lite"/>
    </source>
</evidence>
<protein>
    <submittedName>
        <fullName evidence="3">GH17195</fullName>
    </submittedName>
</protein>
<proteinExistence type="predicted"/>
<dbReference type="PANTHER" id="PTHR13309">
    <property type="entry name" value="NUCLEAR FRAGILE X MENTAL RETARDATION PROTEIN INTERACTING PROTEIN 1"/>
    <property type="match status" value="1"/>
</dbReference>
<dbReference type="GO" id="GO:0005634">
    <property type="term" value="C:nucleus"/>
    <property type="evidence" value="ECO:0007669"/>
    <property type="project" value="TreeGrafter"/>
</dbReference>
<accession>B4J1T8</accession>
<reference evidence="3 4" key="1">
    <citation type="journal article" date="2007" name="Nature">
        <title>Evolution of genes and genomes on the Drosophila phylogeny.</title>
        <authorList>
            <consortium name="Drosophila 12 Genomes Consortium"/>
            <person name="Clark A.G."/>
            <person name="Eisen M.B."/>
            <person name="Smith D.R."/>
            <person name="Bergman C.M."/>
            <person name="Oliver B."/>
            <person name="Markow T.A."/>
            <person name="Kaufman T.C."/>
            <person name="Kellis M."/>
            <person name="Gelbart W."/>
            <person name="Iyer V.N."/>
            <person name="Pollard D.A."/>
            <person name="Sackton T.B."/>
            <person name="Larracuente A.M."/>
            <person name="Singh N.D."/>
            <person name="Abad J.P."/>
            <person name="Abt D.N."/>
            <person name="Adryan B."/>
            <person name="Aguade M."/>
            <person name="Akashi H."/>
            <person name="Anderson W.W."/>
            <person name="Aquadro C.F."/>
            <person name="Ardell D.H."/>
            <person name="Arguello R."/>
            <person name="Artieri C.G."/>
            <person name="Barbash D.A."/>
            <person name="Barker D."/>
            <person name="Barsanti P."/>
            <person name="Batterham P."/>
            <person name="Batzoglou S."/>
            <person name="Begun D."/>
            <person name="Bhutkar A."/>
            <person name="Blanco E."/>
            <person name="Bosak S.A."/>
            <person name="Bradley R.K."/>
            <person name="Brand A.D."/>
            <person name="Brent M.R."/>
            <person name="Brooks A.N."/>
            <person name="Brown R.H."/>
            <person name="Butlin R.K."/>
            <person name="Caggese C."/>
            <person name="Calvi B.R."/>
            <person name="Bernardo de Carvalho A."/>
            <person name="Caspi A."/>
            <person name="Castrezana S."/>
            <person name="Celniker S.E."/>
            <person name="Chang J.L."/>
            <person name="Chapple C."/>
            <person name="Chatterji S."/>
            <person name="Chinwalla A."/>
            <person name="Civetta A."/>
            <person name="Clifton S.W."/>
            <person name="Comeron J.M."/>
            <person name="Costello J.C."/>
            <person name="Coyne J.A."/>
            <person name="Daub J."/>
            <person name="David R.G."/>
            <person name="Delcher A.L."/>
            <person name="Delehaunty K."/>
            <person name="Do C.B."/>
            <person name="Ebling H."/>
            <person name="Edwards K."/>
            <person name="Eickbush T."/>
            <person name="Evans J.D."/>
            <person name="Filipski A."/>
            <person name="Findeiss S."/>
            <person name="Freyhult E."/>
            <person name="Fulton L."/>
            <person name="Fulton R."/>
            <person name="Garcia A.C."/>
            <person name="Gardiner A."/>
            <person name="Garfield D.A."/>
            <person name="Garvin B.E."/>
            <person name="Gibson G."/>
            <person name="Gilbert D."/>
            <person name="Gnerre S."/>
            <person name="Godfrey J."/>
            <person name="Good R."/>
            <person name="Gotea V."/>
            <person name="Gravely B."/>
            <person name="Greenberg A.J."/>
            <person name="Griffiths-Jones S."/>
            <person name="Gross S."/>
            <person name="Guigo R."/>
            <person name="Gustafson E.A."/>
            <person name="Haerty W."/>
            <person name="Hahn M.W."/>
            <person name="Halligan D.L."/>
            <person name="Halpern A.L."/>
            <person name="Halter G.M."/>
            <person name="Han M.V."/>
            <person name="Heger A."/>
            <person name="Hillier L."/>
            <person name="Hinrichs A.S."/>
            <person name="Holmes I."/>
            <person name="Hoskins R.A."/>
            <person name="Hubisz M.J."/>
            <person name="Hultmark D."/>
            <person name="Huntley M.A."/>
            <person name="Jaffe D.B."/>
            <person name="Jagadeeshan S."/>
            <person name="Jeck W.R."/>
            <person name="Johnson J."/>
            <person name="Jones C.D."/>
            <person name="Jordan W.C."/>
            <person name="Karpen G.H."/>
            <person name="Kataoka E."/>
            <person name="Keightley P.D."/>
            <person name="Kheradpour P."/>
            <person name="Kirkness E.F."/>
            <person name="Koerich L.B."/>
            <person name="Kristiansen K."/>
            <person name="Kudrna D."/>
            <person name="Kulathinal R.J."/>
            <person name="Kumar S."/>
            <person name="Kwok R."/>
            <person name="Lander E."/>
            <person name="Langley C.H."/>
            <person name="Lapoint R."/>
            <person name="Lazzaro B.P."/>
            <person name="Lee S.J."/>
            <person name="Levesque L."/>
            <person name="Li R."/>
            <person name="Lin C.F."/>
            <person name="Lin M.F."/>
            <person name="Lindblad-Toh K."/>
            <person name="Llopart A."/>
            <person name="Long M."/>
            <person name="Low L."/>
            <person name="Lozovsky E."/>
            <person name="Lu J."/>
            <person name="Luo M."/>
            <person name="Machado C.A."/>
            <person name="Makalowski W."/>
            <person name="Marzo M."/>
            <person name="Matsuda M."/>
            <person name="Matzkin L."/>
            <person name="McAllister B."/>
            <person name="McBride C.S."/>
            <person name="McKernan B."/>
            <person name="McKernan K."/>
            <person name="Mendez-Lago M."/>
            <person name="Minx P."/>
            <person name="Mollenhauer M.U."/>
            <person name="Montooth K."/>
            <person name="Mount S.M."/>
            <person name="Mu X."/>
            <person name="Myers E."/>
            <person name="Negre B."/>
            <person name="Newfeld S."/>
            <person name="Nielsen R."/>
            <person name="Noor M.A."/>
            <person name="O'Grady P."/>
            <person name="Pachter L."/>
            <person name="Papaceit M."/>
            <person name="Parisi M.J."/>
            <person name="Parisi M."/>
            <person name="Parts L."/>
            <person name="Pedersen J.S."/>
            <person name="Pesole G."/>
            <person name="Phillippy A.M."/>
            <person name="Ponting C.P."/>
            <person name="Pop M."/>
            <person name="Porcelli D."/>
            <person name="Powell J.R."/>
            <person name="Prohaska S."/>
            <person name="Pruitt K."/>
            <person name="Puig M."/>
            <person name="Quesneville H."/>
            <person name="Ram K.R."/>
            <person name="Rand D."/>
            <person name="Rasmussen M.D."/>
            <person name="Reed L.K."/>
            <person name="Reenan R."/>
            <person name="Reily A."/>
            <person name="Remington K.A."/>
            <person name="Rieger T.T."/>
            <person name="Ritchie M.G."/>
            <person name="Robin C."/>
            <person name="Rogers Y.H."/>
            <person name="Rohde C."/>
            <person name="Rozas J."/>
            <person name="Rubenfield M.J."/>
            <person name="Ruiz A."/>
            <person name="Russo S."/>
            <person name="Salzberg S.L."/>
            <person name="Sanchez-Gracia A."/>
            <person name="Saranga D.J."/>
            <person name="Sato H."/>
            <person name="Schaeffer S.W."/>
            <person name="Schatz M.C."/>
            <person name="Schlenke T."/>
            <person name="Schwartz R."/>
            <person name="Segarra C."/>
            <person name="Singh R.S."/>
            <person name="Sirot L."/>
            <person name="Sirota M."/>
            <person name="Sisneros N.B."/>
            <person name="Smith C.D."/>
            <person name="Smith T.F."/>
            <person name="Spieth J."/>
            <person name="Stage D.E."/>
            <person name="Stark A."/>
            <person name="Stephan W."/>
            <person name="Strausberg R.L."/>
            <person name="Strempel S."/>
            <person name="Sturgill D."/>
            <person name="Sutton G."/>
            <person name="Sutton G.G."/>
            <person name="Tao W."/>
            <person name="Teichmann S."/>
            <person name="Tobari Y.N."/>
            <person name="Tomimura Y."/>
            <person name="Tsolas J.M."/>
            <person name="Valente V.L."/>
            <person name="Venter E."/>
            <person name="Venter J.C."/>
            <person name="Vicario S."/>
            <person name="Vieira F.G."/>
            <person name="Vilella A.J."/>
            <person name="Villasante A."/>
            <person name="Walenz B."/>
            <person name="Wang J."/>
            <person name="Wasserman M."/>
            <person name="Watts T."/>
            <person name="Wilson D."/>
            <person name="Wilson R.K."/>
            <person name="Wing R.A."/>
            <person name="Wolfner M.F."/>
            <person name="Wong A."/>
            <person name="Wong G.K."/>
            <person name="Wu C.I."/>
            <person name="Wu G."/>
            <person name="Yamamoto D."/>
            <person name="Yang H.P."/>
            <person name="Yang S.P."/>
            <person name="Yorke J.A."/>
            <person name="Yoshida K."/>
            <person name="Zdobnov E."/>
            <person name="Zhang P."/>
            <person name="Zhang Y."/>
            <person name="Zimin A.V."/>
            <person name="Baldwin J."/>
            <person name="Abdouelleil A."/>
            <person name="Abdulkadir J."/>
            <person name="Abebe A."/>
            <person name="Abera B."/>
            <person name="Abreu J."/>
            <person name="Acer S.C."/>
            <person name="Aftuck L."/>
            <person name="Alexander A."/>
            <person name="An P."/>
            <person name="Anderson E."/>
            <person name="Anderson S."/>
            <person name="Arachi H."/>
            <person name="Azer M."/>
            <person name="Bachantsang P."/>
            <person name="Barry A."/>
            <person name="Bayul T."/>
            <person name="Berlin A."/>
            <person name="Bessette D."/>
            <person name="Bloom T."/>
            <person name="Blye J."/>
            <person name="Boguslavskiy L."/>
            <person name="Bonnet C."/>
            <person name="Boukhgalter B."/>
            <person name="Bourzgui I."/>
            <person name="Brown A."/>
            <person name="Cahill P."/>
            <person name="Channer S."/>
            <person name="Cheshatsang Y."/>
            <person name="Chuda L."/>
            <person name="Citroen M."/>
            <person name="Collymore A."/>
            <person name="Cooke P."/>
            <person name="Costello M."/>
            <person name="D'Aco K."/>
            <person name="Daza R."/>
            <person name="De Haan G."/>
            <person name="DeGray S."/>
            <person name="DeMaso C."/>
            <person name="Dhargay N."/>
            <person name="Dooley K."/>
            <person name="Dooley E."/>
            <person name="Doricent M."/>
            <person name="Dorje P."/>
            <person name="Dorjee K."/>
            <person name="Dupes A."/>
            <person name="Elong R."/>
            <person name="Falk J."/>
            <person name="Farina A."/>
            <person name="Faro S."/>
            <person name="Ferguson D."/>
            <person name="Fisher S."/>
            <person name="Foley C.D."/>
            <person name="Franke A."/>
            <person name="Friedrich D."/>
            <person name="Gadbois L."/>
            <person name="Gearin G."/>
            <person name="Gearin C.R."/>
            <person name="Giannoukos G."/>
            <person name="Goode T."/>
            <person name="Graham J."/>
            <person name="Grandbois E."/>
            <person name="Grewal S."/>
            <person name="Gyaltsen K."/>
            <person name="Hafez N."/>
            <person name="Hagos B."/>
            <person name="Hall J."/>
            <person name="Henson C."/>
            <person name="Hollinger A."/>
            <person name="Honan T."/>
            <person name="Huard M.D."/>
            <person name="Hughes L."/>
            <person name="Hurhula B."/>
            <person name="Husby M.E."/>
            <person name="Kamat A."/>
            <person name="Kanga B."/>
            <person name="Kashin S."/>
            <person name="Khazanovich D."/>
            <person name="Kisner P."/>
            <person name="Lance K."/>
            <person name="Lara M."/>
            <person name="Lee W."/>
            <person name="Lennon N."/>
            <person name="Letendre F."/>
            <person name="LeVine R."/>
            <person name="Lipovsky A."/>
            <person name="Liu X."/>
            <person name="Liu J."/>
            <person name="Liu S."/>
            <person name="Lokyitsang T."/>
            <person name="Lokyitsang Y."/>
            <person name="Lubonja R."/>
            <person name="Lui A."/>
            <person name="MacDonald P."/>
            <person name="Magnisalis V."/>
            <person name="Maru K."/>
            <person name="Matthews C."/>
            <person name="McCusker W."/>
            <person name="McDonough S."/>
            <person name="Mehta T."/>
            <person name="Meldrim J."/>
            <person name="Meneus L."/>
            <person name="Mihai O."/>
            <person name="Mihalev A."/>
            <person name="Mihova T."/>
            <person name="Mittelman R."/>
            <person name="Mlenga V."/>
            <person name="Montmayeur A."/>
            <person name="Mulrain L."/>
            <person name="Navidi A."/>
            <person name="Naylor J."/>
            <person name="Negash T."/>
            <person name="Nguyen T."/>
            <person name="Nguyen N."/>
            <person name="Nicol R."/>
            <person name="Norbu C."/>
            <person name="Norbu N."/>
            <person name="Novod N."/>
            <person name="O'Neill B."/>
            <person name="Osman S."/>
            <person name="Markiewicz E."/>
            <person name="Oyono O.L."/>
            <person name="Patti C."/>
            <person name="Phunkhang P."/>
            <person name="Pierre F."/>
            <person name="Priest M."/>
            <person name="Raghuraman S."/>
            <person name="Rege F."/>
            <person name="Reyes R."/>
            <person name="Rise C."/>
            <person name="Rogov P."/>
            <person name="Ross K."/>
            <person name="Ryan E."/>
            <person name="Settipalli S."/>
            <person name="Shea T."/>
            <person name="Sherpa N."/>
            <person name="Shi L."/>
            <person name="Shih D."/>
            <person name="Sparrow T."/>
            <person name="Spaulding J."/>
            <person name="Stalker J."/>
            <person name="Stange-Thomann N."/>
            <person name="Stavropoulos S."/>
            <person name="Stone C."/>
            <person name="Strader C."/>
            <person name="Tesfaye S."/>
            <person name="Thomson T."/>
            <person name="Thoulutsang Y."/>
            <person name="Thoulutsang D."/>
            <person name="Topham K."/>
            <person name="Topping I."/>
            <person name="Tsamla T."/>
            <person name="Vassiliev H."/>
            <person name="Vo A."/>
            <person name="Wangchuk T."/>
            <person name="Wangdi T."/>
            <person name="Weiand M."/>
            <person name="Wilkinson J."/>
            <person name="Wilson A."/>
            <person name="Yadav S."/>
            <person name="Young G."/>
            <person name="Yu Q."/>
            <person name="Zembek L."/>
            <person name="Zhong D."/>
            <person name="Zimmer A."/>
            <person name="Zwirko Z."/>
            <person name="Jaffe D.B."/>
            <person name="Alvarez P."/>
            <person name="Brockman W."/>
            <person name="Butler J."/>
            <person name="Chin C."/>
            <person name="Gnerre S."/>
            <person name="Grabherr M."/>
            <person name="Kleber M."/>
            <person name="Mauceli E."/>
            <person name="MacCallum I."/>
        </authorList>
    </citation>
    <scope>NUCLEOTIDE SEQUENCE [LARGE SCALE GENOMIC DNA]</scope>
    <source>
        <strain evidence="4">Tucson 15287-2541.00</strain>
    </source>
</reference>
<dbReference type="AlphaFoldDB" id="B4J1T8"/>
<dbReference type="FunCoup" id="B4J1T8">
    <property type="interactions" value="2123"/>
</dbReference>
<dbReference type="KEGG" id="dgr:6558202"/>
<dbReference type="EMBL" id="CH916366">
    <property type="protein sequence ID" value="EDV98018.1"/>
    <property type="molecule type" value="Genomic_DNA"/>
</dbReference>
<sequence length="438" mass="49560">MTLLPRTKQPPPMYGARGSTVPAKYIKHDQQDTNKAPTTLYTPSPTPEHCANCSMELATDHDMRRHLDQHEFCPAEDCSFVALASVMERHIEANHITGLYKTVRKVWTPEDISAWRAERCKRFPTATNVEKAKRAKEQRVKRGERLESSKPHFAKSGDRRRSGPLTNTNDRKTQTKRQRRTVKMAVGQIEQQKVRMEQEKRDTSLLEDAVYLNPTLVPIFPGTSRMTDYEHIEAKVKSKQNALSNMLGMYGTDSDDDDEPIDAENTVEVVDSPITVVNSIISIDTTKEQRQIKTMLVELTQECSAKTLVDTDSMNVSSSSDEGPEELPIERKVEAFSAPSAPQKLKSSTDKIERSSRPTTRHSSGREKPIYGLNYKRARETSKQNTMLSKLLASDIRHERNVLLQCVRYVCEQNFFDIGSSAISLTTETINISKDVNA</sequence>
<name>B4J1T8_DROGR</name>
<feature type="compositionally biased region" description="Basic and acidic residues" evidence="1">
    <location>
        <begin position="130"/>
        <end position="161"/>
    </location>
</feature>
<dbReference type="InterPro" id="IPR019496">
    <property type="entry name" value="NUFIP1_cons_dom"/>
</dbReference>
<evidence type="ECO:0000313" key="3">
    <source>
        <dbReference type="EMBL" id="EDV98018.1"/>
    </source>
</evidence>
<dbReference type="eggNOG" id="ENOG502QPTB">
    <property type="taxonomic scope" value="Eukaryota"/>
</dbReference>
<keyword evidence="4" id="KW-1185">Reference proteome</keyword>
<feature type="region of interest" description="Disordered" evidence="1">
    <location>
        <begin position="129"/>
        <end position="181"/>
    </location>
</feature>
<dbReference type="STRING" id="7222.B4J1T8"/>